<name>A0A6A6R0E6_9PEZI</name>
<evidence type="ECO:0000313" key="3">
    <source>
        <dbReference type="Proteomes" id="UP000799750"/>
    </source>
</evidence>
<keyword evidence="1" id="KW-0732">Signal</keyword>
<proteinExistence type="predicted"/>
<feature type="signal peptide" evidence="1">
    <location>
        <begin position="1"/>
        <end position="22"/>
    </location>
</feature>
<keyword evidence="3" id="KW-1185">Reference proteome</keyword>
<dbReference type="Proteomes" id="UP000799750">
    <property type="component" value="Unassembled WGS sequence"/>
</dbReference>
<dbReference type="AlphaFoldDB" id="A0A6A6R0E6"/>
<evidence type="ECO:0000256" key="1">
    <source>
        <dbReference type="SAM" id="SignalP"/>
    </source>
</evidence>
<organism evidence="2 3">
    <name type="scientific">Lophium mytilinum</name>
    <dbReference type="NCBI Taxonomy" id="390894"/>
    <lineage>
        <taxon>Eukaryota</taxon>
        <taxon>Fungi</taxon>
        <taxon>Dikarya</taxon>
        <taxon>Ascomycota</taxon>
        <taxon>Pezizomycotina</taxon>
        <taxon>Dothideomycetes</taxon>
        <taxon>Pleosporomycetidae</taxon>
        <taxon>Mytilinidiales</taxon>
        <taxon>Mytilinidiaceae</taxon>
        <taxon>Lophium</taxon>
    </lineage>
</organism>
<sequence length="74" mass="8620">MQNGSRLLLAWVFLLWFSLLYFFPSQVFDRHDQGQFPRNLIGSASYLAMKVWRHETMTTVGAGCARPISLKTRR</sequence>
<reference evidence="2" key="1">
    <citation type="journal article" date="2020" name="Stud. Mycol.">
        <title>101 Dothideomycetes genomes: a test case for predicting lifestyles and emergence of pathogens.</title>
        <authorList>
            <person name="Haridas S."/>
            <person name="Albert R."/>
            <person name="Binder M."/>
            <person name="Bloem J."/>
            <person name="Labutti K."/>
            <person name="Salamov A."/>
            <person name="Andreopoulos B."/>
            <person name="Baker S."/>
            <person name="Barry K."/>
            <person name="Bills G."/>
            <person name="Bluhm B."/>
            <person name="Cannon C."/>
            <person name="Castanera R."/>
            <person name="Culley D."/>
            <person name="Daum C."/>
            <person name="Ezra D."/>
            <person name="Gonzalez J."/>
            <person name="Henrissat B."/>
            <person name="Kuo A."/>
            <person name="Liang C."/>
            <person name="Lipzen A."/>
            <person name="Lutzoni F."/>
            <person name="Magnuson J."/>
            <person name="Mondo S."/>
            <person name="Nolan M."/>
            <person name="Ohm R."/>
            <person name="Pangilinan J."/>
            <person name="Park H.-J."/>
            <person name="Ramirez L."/>
            <person name="Alfaro M."/>
            <person name="Sun H."/>
            <person name="Tritt A."/>
            <person name="Yoshinaga Y."/>
            <person name="Zwiers L.-H."/>
            <person name="Turgeon B."/>
            <person name="Goodwin S."/>
            <person name="Spatafora J."/>
            <person name="Crous P."/>
            <person name="Grigoriev I."/>
        </authorList>
    </citation>
    <scope>NUCLEOTIDE SEQUENCE</scope>
    <source>
        <strain evidence="2">CBS 269.34</strain>
    </source>
</reference>
<evidence type="ECO:0000313" key="2">
    <source>
        <dbReference type="EMBL" id="KAF2497832.1"/>
    </source>
</evidence>
<dbReference type="EMBL" id="MU004186">
    <property type="protein sequence ID" value="KAF2497832.1"/>
    <property type="molecule type" value="Genomic_DNA"/>
</dbReference>
<accession>A0A6A6R0E6</accession>
<feature type="chain" id="PRO_5025651711" evidence="1">
    <location>
        <begin position="23"/>
        <end position="74"/>
    </location>
</feature>
<protein>
    <submittedName>
        <fullName evidence="2">Uncharacterized protein</fullName>
    </submittedName>
</protein>
<gene>
    <name evidence="2" type="ORF">BU16DRAFT_326403</name>
</gene>